<evidence type="ECO:0000256" key="1">
    <source>
        <dbReference type="SAM" id="MobiDB-lite"/>
    </source>
</evidence>
<gene>
    <name evidence="2" type="ORF">B0T16DRAFT_415003</name>
</gene>
<name>A0AA39Y0M1_9PEZI</name>
<dbReference type="AlphaFoldDB" id="A0AA39Y0M1"/>
<reference evidence="2" key="1">
    <citation type="submission" date="2023-06" db="EMBL/GenBank/DDBJ databases">
        <title>Genome-scale phylogeny and comparative genomics of the fungal order Sordariales.</title>
        <authorList>
            <consortium name="Lawrence Berkeley National Laboratory"/>
            <person name="Hensen N."/>
            <person name="Bonometti L."/>
            <person name="Westerberg I."/>
            <person name="Brannstrom I.O."/>
            <person name="Guillou S."/>
            <person name="Cros-Aarteil S."/>
            <person name="Calhoun S."/>
            <person name="Haridas S."/>
            <person name="Kuo A."/>
            <person name="Mondo S."/>
            <person name="Pangilinan J."/>
            <person name="Riley R."/>
            <person name="Labutti K."/>
            <person name="Andreopoulos B."/>
            <person name="Lipzen A."/>
            <person name="Chen C."/>
            <person name="Yanf M."/>
            <person name="Daum C."/>
            <person name="Ng V."/>
            <person name="Clum A."/>
            <person name="Steindorff A."/>
            <person name="Ohm R."/>
            <person name="Martin F."/>
            <person name="Silar P."/>
            <person name="Natvig D."/>
            <person name="Lalanne C."/>
            <person name="Gautier V."/>
            <person name="Ament-Velasquez S.L."/>
            <person name="Kruys A."/>
            <person name="Hutchinson M.I."/>
            <person name="Powell A.J."/>
            <person name="Barry K."/>
            <person name="Miller A.N."/>
            <person name="Grigoriev I.V."/>
            <person name="Debuchy R."/>
            <person name="Gladieux P."/>
            <person name="Thoren M.H."/>
            <person name="Johannesson H."/>
        </authorList>
    </citation>
    <scope>NUCLEOTIDE SEQUENCE</scope>
    <source>
        <strain evidence="2">SMH2532-1</strain>
    </source>
</reference>
<protein>
    <submittedName>
        <fullName evidence="2">Uncharacterized protein</fullName>
    </submittedName>
</protein>
<dbReference type="EMBL" id="JAULSV010000005">
    <property type="protein sequence ID" value="KAK0642956.1"/>
    <property type="molecule type" value="Genomic_DNA"/>
</dbReference>
<dbReference type="Proteomes" id="UP001174936">
    <property type="component" value="Unassembled WGS sequence"/>
</dbReference>
<keyword evidence="3" id="KW-1185">Reference proteome</keyword>
<sequence>MSDLICIHATATRCGKRHSQPPTSKLFPLHRSSLRNLTKQHDLPVASTHSMATYDYDICPSGDFVLTIKKPAHWQPHPKVQPASASQQDLARSQPSEVDGDEPQQRPRKKSRLQVPESPGVNGQGGWIAFRLSSATLSLASSVIKAHIDAKWVQAGEITEKFHLHVALDQRRQINKTHL</sequence>
<comment type="caution">
    <text evidence="2">The sequence shown here is derived from an EMBL/GenBank/DDBJ whole genome shotgun (WGS) entry which is preliminary data.</text>
</comment>
<organism evidence="2 3">
    <name type="scientific">Cercophora newfieldiana</name>
    <dbReference type="NCBI Taxonomy" id="92897"/>
    <lineage>
        <taxon>Eukaryota</taxon>
        <taxon>Fungi</taxon>
        <taxon>Dikarya</taxon>
        <taxon>Ascomycota</taxon>
        <taxon>Pezizomycotina</taxon>
        <taxon>Sordariomycetes</taxon>
        <taxon>Sordariomycetidae</taxon>
        <taxon>Sordariales</taxon>
        <taxon>Lasiosphaeriaceae</taxon>
        <taxon>Cercophora</taxon>
    </lineage>
</organism>
<accession>A0AA39Y0M1</accession>
<proteinExistence type="predicted"/>
<feature type="compositionally biased region" description="Polar residues" evidence="1">
    <location>
        <begin position="83"/>
        <end position="96"/>
    </location>
</feature>
<evidence type="ECO:0000313" key="2">
    <source>
        <dbReference type="EMBL" id="KAK0642956.1"/>
    </source>
</evidence>
<evidence type="ECO:0000313" key="3">
    <source>
        <dbReference type="Proteomes" id="UP001174936"/>
    </source>
</evidence>
<feature type="region of interest" description="Disordered" evidence="1">
    <location>
        <begin position="75"/>
        <end position="120"/>
    </location>
</feature>